<feature type="region of interest" description="Disordered" evidence="1">
    <location>
        <begin position="1"/>
        <end position="43"/>
    </location>
</feature>
<reference evidence="2 3" key="1">
    <citation type="submission" date="2024-02" db="EMBL/GenBank/DDBJ databases">
        <title>Whole genome sequencing and characterization of Corynebacterium isolated from the ocular surface of dry eye disease sufferers.</title>
        <authorList>
            <person name="Naqvi M."/>
        </authorList>
    </citation>
    <scope>NUCLEOTIDE SEQUENCE [LARGE SCALE GENOMIC DNA]</scope>
    <source>
        <strain evidence="2 3">PCRF</strain>
    </source>
</reference>
<sequence>MTDSSNKEEKKDHRSAITGRYVKEATAERHPKTTVSETRSENK</sequence>
<dbReference type="RefSeq" id="WP_018119107.1">
    <property type="nucleotide sequence ID" value="NZ_JAKRKB010000011.1"/>
</dbReference>
<organism evidence="2 3">
    <name type="scientific">Corynebacterium mastitidis</name>
    <dbReference type="NCBI Taxonomy" id="161890"/>
    <lineage>
        <taxon>Bacteria</taxon>
        <taxon>Bacillati</taxon>
        <taxon>Actinomycetota</taxon>
        <taxon>Actinomycetes</taxon>
        <taxon>Mycobacteriales</taxon>
        <taxon>Corynebacteriaceae</taxon>
        <taxon>Corynebacterium</taxon>
    </lineage>
</organism>
<dbReference type="Proteomes" id="UP001359781">
    <property type="component" value="Unassembled WGS sequence"/>
</dbReference>
<evidence type="ECO:0008006" key="4">
    <source>
        <dbReference type="Google" id="ProtNLM"/>
    </source>
</evidence>
<proteinExistence type="predicted"/>
<keyword evidence="3" id="KW-1185">Reference proteome</keyword>
<comment type="caution">
    <text evidence="2">The sequence shown here is derived from an EMBL/GenBank/DDBJ whole genome shotgun (WGS) entry which is preliminary data.</text>
</comment>
<name>A0ABU8NYY2_9CORY</name>
<feature type="compositionally biased region" description="Basic and acidic residues" evidence="1">
    <location>
        <begin position="1"/>
        <end position="31"/>
    </location>
</feature>
<dbReference type="EMBL" id="JBAHVJ010000007">
    <property type="protein sequence ID" value="MEJ4100217.1"/>
    <property type="molecule type" value="Genomic_DNA"/>
</dbReference>
<protein>
    <recommendedName>
        <fullName evidence="4">Multidrug transporter</fullName>
    </recommendedName>
</protein>
<dbReference type="GeneID" id="89362845"/>
<evidence type="ECO:0000313" key="2">
    <source>
        <dbReference type="EMBL" id="MEJ4100217.1"/>
    </source>
</evidence>
<evidence type="ECO:0000256" key="1">
    <source>
        <dbReference type="SAM" id="MobiDB-lite"/>
    </source>
</evidence>
<evidence type="ECO:0000313" key="3">
    <source>
        <dbReference type="Proteomes" id="UP001359781"/>
    </source>
</evidence>
<gene>
    <name evidence="2" type="ORF">V5S96_07605</name>
</gene>
<accession>A0ABU8NYY2</accession>